<evidence type="ECO:0000313" key="1">
    <source>
        <dbReference type="EMBL" id="GBM15982.1"/>
    </source>
</evidence>
<proteinExistence type="predicted"/>
<keyword evidence="2" id="KW-1185">Reference proteome</keyword>
<accession>A0A4Y2DGU0</accession>
<sequence>MLPFEVAQRSSKLECNGLEQGRRMAADPLQSCGSETYSMNLENIHESHRYKGGGIMESLIGMVALTCTYLHYTIHYQWSYELRNMYSEVLHPHVKIFKDVIGITNFQWTIARLPVLRTKEFS</sequence>
<dbReference type="AlphaFoldDB" id="A0A4Y2DGU0"/>
<gene>
    <name evidence="1" type="ORF">AVEN_108580_1</name>
</gene>
<reference evidence="1 2" key="1">
    <citation type="journal article" date="2019" name="Sci. Rep.">
        <title>Orb-weaving spider Araneus ventricosus genome elucidates the spidroin gene catalogue.</title>
        <authorList>
            <person name="Kono N."/>
            <person name="Nakamura H."/>
            <person name="Ohtoshi R."/>
            <person name="Moran D.A.P."/>
            <person name="Shinohara A."/>
            <person name="Yoshida Y."/>
            <person name="Fujiwara M."/>
            <person name="Mori M."/>
            <person name="Tomita M."/>
            <person name="Arakawa K."/>
        </authorList>
    </citation>
    <scope>NUCLEOTIDE SEQUENCE [LARGE SCALE GENOMIC DNA]</scope>
</reference>
<protein>
    <submittedName>
        <fullName evidence="1">Uncharacterized protein</fullName>
    </submittedName>
</protein>
<name>A0A4Y2DGU0_ARAVE</name>
<organism evidence="1 2">
    <name type="scientific">Araneus ventricosus</name>
    <name type="common">Orbweaver spider</name>
    <name type="synonym">Epeira ventricosa</name>
    <dbReference type="NCBI Taxonomy" id="182803"/>
    <lineage>
        <taxon>Eukaryota</taxon>
        <taxon>Metazoa</taxon>
        <taxon>Ecdysozoa</taxon>
        <taxon>Arthropoda</taxon>
        <taxon>Chelicerata</taxon>
        <taxon>Arachnida</taxon>
        <taxon>Araneae</taxon>
        <taxon>Araneomorphae</taxon>
        <taxon>Entelegynae</taxon>
        <taxon>Araneoidea</taxon>
        <taxon>Araneidae</taxon>
        <taxon>Araneus</taxon>
    </lineage>
</organism>
<evidence type="ECO:0000313" key="2">
    <source>
        <dbReference type="Proteomes" id="UP000499080"/>
    </source>
</evidence>
<dbReference type="Proteomes" id="UP000499080">
    <property type="component" value="Unassembled WGS sequence"/>
</dbReference>
<dbReference type="EMBL" id="BGPR01000367">
    <property type="protein sequence ID" value="GBM15982.1"/>
    <property type="molecule type" value="Genomic_DNA"/>
</dbReference>
<comment type="caution">
    <text evidence="1">The sequence shown here is derived from an EMBL/GenBank/DDBJ whole genome shotgun (WGS) entry which is preliminary data.</text>
</comment>